<feature type="compositionally biased region" description="Low complexity" evidence="1">
    <location>
        <begin position="249"/>
        <end position="261"/>
    </location>
</feature>
<evidence type="ECO:0000313" key="2">
    <source>
        <dbReference type="EMBL" id="ASY62475.1"/>
    </source>
</evidence>
<protein>
    <submittedName>
        <fullName evidence="2">Uncharacterized protein</fullName>
    </submittedName>
</protein>
<dbReference type="KEGG" id="esj:SJ05684_c10170"/>
<dbReference type="eggNOG" id="ENOG502Z9MZ">
    <property type="taxonomic scope" value="Bacteria"/>
</dbReference>
<organism evidence="2 3">
    <name type="scientific">Sinorhizobium sojae CCBAU 05684</name>
    <dbReference type="NCBI Taxonomy" id="716928"/>
    <lineage>
        <taxon>Bacteria</taxon>
        <taxon>Pseudomonadati</taxon>
        <taxon>Pseudomonadota</taxon>
        <taxon>Alphaproteobacteria</taxon>
        <taxon>Hyphomicrobiales</taxon>
        <taxon>Rhizobiaceae</taxon>
        <taxon>Sinorhizobium/Ensifer group</taxon>
        <taxon>Sinorhizobium</taxon>
    </lineage>
</organism>
<sequence>MNQIATQQPRLGEQVSLTSSDGGFAVTPQTLNDIVEFARFMALSNASIPSYLRGNAPDCAAITMQALKWGFDPFSVAQKSYKVKDVLAYEAQLIAAVINSRSGIKGRLKYQFAGEGDDLTCTVTGTLDGEDCVYTSPRAGNITTKNSPLWKTDPQQQLGYYSARNWARRHCPEVLLGVYDRDEAEEFRGPDNAKDVTPQQPSVMQRLRAAQEATQQPQDAQEGFDPAHVARETSDALTGEILEPDTGEASTPADADSPSASQEDGGQTTSEPSSSPLSAELRQHLMDFARKATKTVADKELDDSAKMETIDDMLVNYRDVIAEEHWPKLSTIKISMHAVMTGKRSVEQARKFIASDLLDCSVEEIGG</sequence>
<gene>
    <name evidence="2" type="ORF">SJ05684_c10170</name>
</gene>
<evidence type="ECO:0000313" key="3">
    <source>
        <dbReference type="Proteomes" id="UP000217211"/>
    </source>
</evidence>
<dbReference type="OrthoDB" id="7866633at2"/>
<dbReference type="GO" id="GO:0003677">
    <property type="term" value="F:DNA binding"/>
    <property type="evidence" value="ECO:0007669"/>
    <property type="project" value="InterPro"/>
</dbReference>
<dbReference type="Pfam" id="PF03837">
    <property type="entry name" value="RecT"/>
    <property type="match status" value="2"/>
</dbReference>
<feature type="region of interest" description="Disordered" evidence="1">
    <location>
        <begin position="205"/>
        <end position="225"/>
    </location>
</feature>
<proteinExistence type="predicted"/>
<evidence type="ECO:0000256" key="1">
    <source>
        <dbReference type="SAM" id="MobiDB-lite"/>
    </source>
</evidence>
<feature type="region of interest" description="Disordered" evidence="1">
    <location>
        <begin position="240"/>
        <end position="277"/>
    </location>
</feature>
<keyword evidence="3" id="KW-1185">Reference proteome</keyword>
<feature type="compositionally biased region" description="Low complexity" evidence="1">
    <location>
        <begin position="268"/>
        <end position="277"/>
    </location>
</feature>
<dbReference type="EMBL" id="CP023067">
    <property type="protein sequence ID" value="ASY62475.1"/>
    <property type="molecule type" value="Genomic_DNA"/>
</dbReference>
<dbReference type="STRING" id="716928.GCA_000261485_04783"/>
<accession>A0A249P9L8</accession>
<dbReference type="AlphaFoldDB" id="A0A249P9L8"/>
<name>A0A249P9L8_9HYPH</name>
<reference evidence="2 3" key="1">
    <citation type="submission" date="2017-08" db="EMBL/GenBank/DDBJ databases">
        <title>Multipartite genome sequences of Sinorhizobium species nodulating soybeans.</title>
        <authorList>
            <person name="Tian C.F."/>
        </authorList>
    </citation>
    <scope>NUCLEOTIDE SEQUENCE [LARGE SCALE GENOMIC DNA]</scope>
    <source>
        <strain evidence="2 3">CCBAU 05684</strain>
    </source>
</reference>
<dbReference type="Proteomes" id="UP000217211">
    <property type="component" value="Chromosome"/>
</dbReference>
<dbReference type="GO" id="GO:0006259">
    <property type="term" value="P:DNA metabolic process"/>
    <property type="evidence" value="ECO:0007669"/>
    <property type="project" value="InterPro"/>
</dbReference>
<dbReference type="InterPro" id="IPR018330">
    <property type="entry name" value="RecT_fam"/>
</dbReference>
<dbReference type="RefSeq" id="WP_050980181.1">
    <property type="nucleotide sequence ID" value="NZ_AJQT01000109.1"/>
</dbReference>